<feature type="transmembrane region" description="Helical" evidence="10">
    <location>
        <begin position="46"/>
        <end position="65"/>
    </location>
</feature>
<protein>
    <submittedName>
        <fullName evidence="11">O-antigen flippase</fullName>
    </submittedName>
</protein>
<feature type="transmembrane region" description="Helical" evidence="10">
    <location>
        <begin position="145"/>
        <end position="163"/>
    </location>
</feature>
<evidence type="ECO:0000256" key="7">
    <source>
        <dbReference type="ARBA" id="ARBA00023136"/>
    </source>
</evidence>
<evidence type="ECO:0000313" key="11">
    <source>
        <dbReference type="EMBL" id="BAV90421.1"/>
    </source>
</evidence>
<evidence type="ECO:0000256" key="10">
    <source>
        <dbReference type="SAM" id="Phobius"/>
    </source>
</evidence>
<feature type="transmembrane region" description="Helical" evidence="10">
    <location>
        <begin position="77"/>
        <end position="98"/>
    </location>
</feature>
<name>A0A1J1DNQ8_ECOLX</name>
<feature type="transmembrane region" description="Helical" evidence="10">
    <location>
        <begin position="361"/>
        <end position="380"/>
    </location>
</feature>
<keyword evidence="4" id="KW-0133">Cell shape</keyword>
<keyword evidence="6 10" id="KW-1133">Transmembrane helix</keyword>
<dbReference type="AlphaFoldDB" id="A0A1J1DNQ8"/>
<dbReference type="GO" id="GO:0009252">
    <property type="term" value="P:peptidoglycan biosynthetic process"/>
    <property type="evidence" value="ECO:0007669"/>
    <property type="project" value="UniProtKB-KW"/>
</dbReference>
<dbReference type="EMBL" id="LC177546">
    <property type="protein sequence ID" value="BAV90421.1"/>
    <property type="molecule type" value="Genomic_DNA"/>
</dbReference>
<reference evidence="11" key="1">
    <citation type="journal article" date="2017" name="Microb. Genom.">
        <title>An untypeable enterotoxigenic Escherichia coli represents one of the dominant types causing human disease.</title>
        <authorList>
            <person name="Iguchi A."/>
            <person name="von Mentzer A."/>
            <person name="Kikuchi T."/>
            <person name="Thomson N.R."/>
        </authorList>
    </citation>
    <scope>NUCLEOTIDE SEQUENCE</scope>
    <source>
        <strain evidence="11">E1657</strain>
    </source>
</reference>
<sequence length="413" mass="46070">MRSLYLFISSVSNLLFIVLIQLITLIKIGPSSDTDALFAGMTIPSVILSVLVSSLTNVLVPLFVSSKSVLKDLWAQIYLFSIGSAFIVIPLISFSPLWLGCVFSGFDVKTLSLTQHIITVQFIVIPFSIASAIFTAFFNANSKFISAEAIPAICSLIIFPFIFPAITSYGVLAVTYIYAIKILMTFVMQIMKIGGPIKLSFNDIDIKGAFSRIKYLILGSVYYKSGPVIDRHILSYSVAGSLSLFVLVQQLLSMANLIFTKTIIIPDITMMNKVAVQDNKIFKHWLMTRVFILFAFGLVLYFFAFILGEQIINLFLKIFNFQKFDVHIIWMLTMALFGGFIGDSIATLVSSSFYSKGDTKTPSFLSIVTFTIFIPLKFISYHYAGVYGLAFASSIYSLINMSVMFLIIMLRLK</sequence>
<dbReference type="GO" id="GO:0034204">
    <property type="term" value="P:lipid translocation"/>
    <property type="evidence" value="ECO:0007669"/>
    <property type="project" value="TreeGrafter"/>
</dbReference>
<accession>A0A1J1DNQ8</accession>
<evidence type="ECO:0000256" key="5">
    <source>
        <dbReference type="ARBA" id="ARBA00022984"/>
    </source>
</evidence>
<evidence type="ECO:0000256" key="2">
    <source>
        <dbReference type="ARBA" id="ARBA00022475"/>
    </source>
</evidence>
<dbReference type="RefSeq" id="WP_001257278.1">
    <property type="nucleotide sequence ID" value="NZ_BDOU01000001.1"/>
</dbReference>
<evidence type="ECO:0000256" key="3">
    <source>
        <dbReference type="ARBA" id="ARBA00022692"/>
    </source>
</evidence>
<keyword evidence="3 10" id="KW-0812">Transmembrane</keyword>
<feature type="transmembrane region" description="Helical" evidence="10">
    <location>
        <begin position="288"/>
        <end position="308"/>
    </location>
</feature>
<keyword evidence="5" id="KW-0573">Peptidoglycan synthesis</keyword>
<proteinExistence type="inferred from homology"/>
<keyword evidence="7 10" id="KW-0472">Membrane</keyword>
<dbReference type="Pfam" id="PF03023">
    <property type="entry name" value="MurJ"/>
    <property type="match status" value="1"/>
</dbReference>
<dbReference type="InterPro" id="IPR051050">
    <property type="entry name" value="Lipid_II_flippase_MurJ/MviN"/>
</dbReference>
<comment type="subcellular location">
    <subcellularLocation>
        <location evidence="1">Cell membrane</location>
        <topology evidence="1">Multi-pass membrane protein</topology>
    </subcellularLocation>
</comment>
<evidence type="ECO:0000256" key="4">
    <source>
        <dbReference type="ARBA" id="ARBA00022960"/>
    </source>
</evidence>
<feature type="transmembrane region" description="Helical" evidence="10">
    <location>
        <begin position="328"/>
        <end position="349"/>
    </location>
</feature>
<dbReference type="GO" id="GO:0005886">
    <property type="term" value="C:plasma membrane"/>
    <property type="evidence" value="ECO:0007669"/>
    <property type="project" value="UniProtKB-SubCell"/>
</dbReference>
<dbReference type="GO" id="GO:0015648">
    <property type="term" value="F:lipid-linked peptidoglycan transporter activity"/>
    <property type="evidence" value="ECO:0007669"/>
    <property type="project" value="TreeGrafter"/>
</dbReference>
<feature type="transmembrane region" description="Helical" evidence="10">
    <location>
        <begin position="169"/>
        <end position="188"/>
    </location>
</feature>
<evidence type="ECO:0000256" key="8">
    <source>
        <dbReference type="ARBA" id="ARBA00060041"/>
    </source>
</evidence>
<feature type="transmembrane region" description="Helical" evidence="10">
    <location>
        <begin position="5"/>
        <end position="26"/>
    </location>
</feature>
<evidence type="ECO:0000256" key="1">
    <source>
        <dbReference type="ARBA" id="ARBA00004651"/>
    </source>
</evidence>
<organism evidence="11">
    <name type="scientific">Escherichia coli</name>
    <dbReference type="NCBI Taxonomy" id="562"/>
    <lineage>
        <taxon>Bacteria</taxon>
        <taxon>Pseudomonadati</taxon>
        <taxon>Pseudomonadota</taxon>
        <taxon>Gammaproteobacteria</taxon>
        <taxon>Enterobacterales</taxon>
        <taxon>Enterobacteriaceae</taxon>
        <taxon>Escherichia</taxon>
    </lineage>
</organism>
<dbReference type="GO" id="GO:0008360">
    <property type="term" value="P:regulation of cell shape"/>
    <property type="evidence" value="ECO:0007669"/>
    <property type="project" value="UniProtKB-KW"/>
</dbReference>
<dbReference type="InterPro" id="IPR004268">
    <property type="entry name" value="MurJ"/>
</dbReference>
<dbReference type="PANTHER" id="PTHR47019:SF1">
    <property type="entry name" value="LIPID II FLIPPASE MURJ"/>
    <property type="match status" value="1"/>
</dbReference>
<comment type="similarity">
    <text evidence="9">Belongs to the MurJ/MviN family.</text>
</comment>
<dbReference type="PRINTS" id="PR01806">
    <property type="entry name" value="VIRFACTRMVIN"/>
</dbReference>
<gene>
    <name evidence="11" type="primary">wzx</name>
</gene>
<evidence type="ECO:0000256" key="9">
    <source>
        <dbReference type="ARBA" id="ARBA00061532"/>
    </source>
</evidence>
<comment type="function">
    <text evidence="8">Involved in peptidoglycan biosynthesis. Transports lipid-linked peptidoglycan precursors from the inner to the outer leaflet of the cytoplasmic membrane.</text>
</comment>
<feature type="transmembrane region" description="Helical" evidence="10">
    <location>
        <begin position="386"/>
        <end position="410"/>
    </location>
</feature>
<evidence type="ECO:0000256" key="6">
    <source>
        <dbReference type="ARBA" id="ARBA00022989"/>
    </source>
</evidence>
<keyword evidence="2" id="KW-1003">Cell membrane</keyword>
<dbReference type="PANTHER" id="PTHR47019">
    <property type="entry name" value="LIPID II FLIPPASE MURJ"/>
    <property type="match status" value="1"/>
</dbReference>
<feature type="transmembrane region" description="Helical" evidence="10">
    <location>
        <begin position="118"/>
        <end position="138"/>
    </location>
</feature>